<accession>A0A6J2ST69</accession>
<protein>
    <submittedName>
        <fullName evidence="2">Uncharacterized protein LOC115483378</fullName>
    </submittedName>
</protein>
<keyword evidence="1" id="KW-1185">Reference proteome</keyword>
<dbReference type="AlphaFoldDB" id="A0A6J2ST69"/>
<dbReference type="KEGG" id="dhe:115483378"/>
<dbReference type="GeneID" id="115483378"/>
<dbReference type="OrthoDB" id="7940892at2759"/>
<reference evidence="2" key="1">
    <citation type="submission" date="2025-08" db="UniProtKB">
        <authorList>
            <consortium name="RefSeq"/>
        </authorList>
    </citation>
    <scope>IDENTIFICATION</scope>
    <source>
        <strain evidence="2">15085-1641.00</strain>
        <tissue evidence="2">Whole body</tissue>
    </source>
</reference>
<proteinExistence type="predicted"/>
<evidence type="ECO:0000313" key="2">
    <source>
        <dbReference type="RefSeq" id="XP_030080958.1"/>
    </source>
</evidence>
<name>A0A6J2ST69_DROHY</name>
<gene>
    <name evidence="2" type="primary">LOC115483378</name>
</gene>
<organism evidence="1 2">
    <name type="scientific">Drosophila hydei</name>
    <name type="common">Fruit fly</name>
    <dbReference type="NCBI Taxonomy" id="7224"/>
    <lineage>
        <taxon>Eukaryota</taxon>
        <taxon>Metazoa</taxon>
        <taxon>Ecdysozoa</taxon>
        <taxon>Arthropoda</taxon>
        <taxon>Hexapoda</taxon>
        <taxon>Insecta</taxon>
        <taxon>Pterygota</taxon>
        <taxon>Neoptera</taxon>
        <taxon>Endopterygota</taxon>
        <taxon>Diptera</taxon>
        <taxon>Brachycera</taxon>
        <taxon>Muscomorpha</taxon>
        <taxon>Ephydroidea</taxon>
        <taxon>Drosophilidae</taxon>
        <taxon>Drosophila</taxon>
    </lineage>
</organism>
<dbReference type="PANTHER" id="PTHR20898">
    <property type="entry name" value="DAEDALUS ON 3-RELATED-RELATED"/>
    <property type="match status" value="1"/>
</dbReference>
<dbReference type="PANTHER" id="PTHR20898:SF0">
    <property type="entry name" value="DAEDALUS ON 3-RELATED"/>
    <property type="match status" value="1"/>
</dbReference>
<sequence>MTNLVCETYNKSWFLFNTCRLRAISRNKTCLYLNATVLHPAYNIHARAEVYQKANGWTSLPHAIPTGDYLLGITWIFDNRPQFATKVYFAFKEDLKANP</sequence>
<dbReference type="RefSeq" id="XP_030080958.1">
    <property type="nucleotide sequence ID" value="XM_030225098.1"/>
</dbReference>
<evidence type="ECO:0000313" key="1">
    <source>
        <dbReference type="Proteomes" id="UP000504633"/>
    </source>
</evidence>
<dbReference type="Proteomes" id="UP000504633">
    <property type="component" value="Unplaced"/>
</dbReference>